<evidence type="ECO:0000313" key="11">
    <source>
        <dbReference type="Proteomes" id="UP000799118"/>
    </source>
</evidence>
<keyword evidence="5" id="KW-0560">Oxidoreductase</keyword>
<feature type="compositionally biased region" description="Low complexity" evidence="8">
    <location>
        <begin position="323"/>
        <end position="338"/>
    </location>
</feature>
<evidence type="ECO:0000256" key="6">
    <source>
        <dbReference type="ARBA" id="ARBA00023004"/>
    </source>
</evidence>
<keyword evidence="2" id="KW-0575">Peroxidase</keyword>
<dbReference type="GO" id="GO:0046872">
    <property type="term" value="F:metal ion binding"/>
    <property type="evidence" value="ECO:0007669"/>
    <property type="project" value="UniProtKB-KW"/>
</dbReference>
<evidence type="ECO:0000256" key="7">
    <source>
        <dbReference type="ARBA" id="ARBA00025795"/>
    </source>
</evidence>
<feature type="compositionally biased region" description="Polar residues" evidence="8">
    <location>
        <begin position="309"/>
        <end position="318"/>
    </location>
</feature>
<reference evidence="10" key="1">
    <citation type="journal article" date="2019" name="Environ. Microbiol.">
        <title>Fungal ecological strategies reflected in gene transcription - a case study of two litter decomposers.</title>
        <authorList>
            <person name="Barbi F."/>
            <person name="Kohler A."/>
            <person name="Barry K."/>
            <person name="Baskaran P."/>
            <person name="Daum C."/>
            <person name="Fauchery L."/>
            <person name="Ihrmark K."/>
            <person name="Kuo A."/>
            <person name="LaButti K."/>
            <person name="Lipzen A."/>
            <person name="Morin E."/>
            <person name="Grigoriev I.V."/>
            <person name="Henrissat B."/>
            <person name="Lindahl B."/>
            <person name="Martin F."/>
        </authorList>
    </citation>
    <scope>NUCLEOTIDE SEQUENCE</scope>
    <source>
        <strain evidence="10">JB14</strain>
    </source>
</reference>
<feature type="compositionally biased region" description="Basic and acidic residues" evidence="8">
    <location>
        <begin position="196"/>
        <end position="208"/>
    </location>
</feature>
<dbReference type="InterPro" id="IPR000028">
    <property type="entry name" value="Chloroperoxidase"/>
</dbReference>
<protein>
    <submittedName>
        <fullName evidence="10">Cloroperoxidase</fullName>
    </submittedName>
</protein>
<feature type="region of interest" description="Disordered" evidence="8">
    <location>
        <begin position="1"/>
        <end position="35"/>
    </location>
</feature>
<evidence type="ECO:0000259" key="9">
    <source>
        <dbReference type="PROSITE" id="PS51405"/>
    </source>
</evidence>
<evidence type="ECO:0000256" key="4">
    <source>
        <dbReference type="ARBA" id="ARBA00022723"/>
    </source>
</evidence>
<dbReference type="SUPFAM" id="SSF47571">
    <property type="entry name" value="Cloroperoxidase"/>
    <property type="match status" value="1"/>
</dbReference>
<feature type="compositionally biased region" description="Low complexity" evidence="8">
    <location>
        <begin position="1"/>
        <end position="19"/>
    </location>
</feature>
<proteinExistence type="inferred from homology"/>
<dbReference type="AlphaFoldDB" id="A0A6A4I9S7"/>
<name>A0A6A4I9S7_9AGAR</name>
<comment type="similarity">
    <text evidence="7">Belongs to the chloroperoxidase family.</text>
</comment>
<feature type="compositionally biased region" description="Pro residues" evidence="8">
    <location>
        <begin position="185"/>
        <end position="194"/>
    </location>
</feature>
<dbReference type="Pfam" id="PF01328">
    <property type="entry name" value="Peroxidase_2"/>
    <property type="match status" value="1"/>
</dbReference>
<keyword evidence="3" id="KW-0349">Heme</keyword>
<evidence type="ECO:0000256" key="1">
    <source>
        <dbReference type="ARBA" id="ARBA00001970"/>
    </source>
</evidence>
<dbReference type="Proteomes" id="UP000799118">
    <property type="component" value="Unassembled WGS sequence"/>
</dbReference>
<organism evidence="10 11">
    <name type="scientific">Gymnopus androsaceus JB14</name>
    <dbReference type="NCBI Taxonomy" id="1447944"/>
    <lineage>
        <taxon>Eukaryota</taxon>
        <taxon>Fungi</taxon>
        <taxon>Dikarya</taxon>
        <taxon>Basidiomycota</taxon>
        <taxon>Agaricomycotina</taxon>
        <taxon>Agaricomycetes</taxon>
        <taxon>Agaricomycetidae</taxon>
        <taxon>Agaricales</taxon>
        <taxon>Marasmiineae</taxon>
        <taxon>Omphalotaceae</taxon>
        <taxon>Gymnopus</taxon>
    </lineage>
</organism>
<accession>A0A6A4I9S7</accession>
<comment type="cofactor">
    <cofactor evidence="1">
        <name>heme b</name>
        <dbReference type="ChEBI" id="CHEBI:60344"/>
    </cofactor>
</comment>
<keyword evidence="4" id="KW-0479">Metal-binding</keyword>
<evidence type="ECO:0000313" key="10">
    <source>
        <dbReference type="EMBL" id="KAE9407369.1"/>
    </source>
</evidence>
<dbReference type="GO" id="GO:0004601">
    <property type="term" value="F:peroxidase activity"/>
    <property type="evidence" value="ECO:0007669"/>
    <property type="project" value="UniProtKB-KW"/>
</dbReference>
<feature type="region of interest" description="Disordered" evidence="8">
    <location>
        <begin position="185"/>
        <end position="214"/>
    </location>
</feature>
<keyword evidence="11" id="KW-1185">Reference proteome</keyword>
<evidence type="ECO:0000256" key="5">
    <source>
        <dbReference type="ARBA" id="ARBA00023002"/>
    </source>
</evidence>
<feature type="region of interest" description="Disordered" evidence="8">
    <location>
        <begin position="308"/>
        <end position="370"/>
    </location>
</feature>
<evidence type="ECO:0000256" key="2">
    <source>
        <dbReference type="ARBA" id="ARBA00022559"/>
    </source>
</evidence>
<feature type="domain" description="Heme haloperoxidase family profile" evidence="9">
    <location>
        <begin position="42"/>
        <end position="322"/>
    </location>
</feature>
<dbReference type="EMBL" id="ML769396">
    <property type="protein sequence ID" value="KAE9407369.1"/>
    <property type="molecule type" value="Genomic_DNA"/>
</dbReference>
<dbReference type="InterPro" id="IPR036851">
    <property type="entry name" value="Chloroperoxidase-like_sf"/>
</dbReference>
<sequence length="386" mass="41715">MQASGSVSSAGTTFSTTSTLPLGHPPVNMHEHSNGACPVTREKHAYCPPQKGDVRSVCPALNTMANHGYIPRDGRNLTFGVLFRGLKACYGVSTTLGVVLVTGGFLGIGRSPIRIPYLSNLFRVKNPDGSVSPSGVIDLHLIGLHNGIEHDASLVHLNTQPGKKYPPLKIQDTWVSELVGDIQPPVPGYTPPDVDPSSKPHSDPHSQSESESSSGYYASAYTVPVLQKFVNDPTYLNVLVDEADVGRMRARRQKDILPMKLNAAHAEIARGEMSIILGVWSREHEGKTGIPLAWLLQWLSEERLPEVPISTSTQTPTPEANLESSENSDSGSDNGSDSTAKTKASTWKPTSSTTTMLWRPKRKQTLSNVVKRSKAIRAVTDAIAAR</sequence>
<dbReference type="Gene3D" id="1.10.489.10">
    <property type="entry name" value="Chloroperoxidase-like"/>
    <property type="match status" value="1"/>
</dbReference>
<dbReference type="PANTHER" id="PTHR33577:SF9">
    <property type="entry name" value="PEROXIDASE STCC"/>
    <property type="match status" value="1"/>
</dbReference>
<feature type="compositionally biased region" description="Polar residues" evidence="8">
    <location>
        <begin position="339"/>
        <end position="356"/>
    </location>
</feature>
<dbReference type="OrthoDB" id="407298at2759"/>
<dbReference type="PROSITE" id="PS51405">
    <property type="entry name" value="HEME_HALOPEROXIDASE"/>
    <property type="match status" value="1"/>
</dbReference>
<evidence type="ECO:0000256" key="8">
    <source>
        <dbReference type="SAM" id="MobiDB-lite"/>
    </source>
</evidence>
<keyword evidence="6" id="KW-0408">Iron</keyword>
<dbReference type="PANTHER" id="PTHR33577">
    <property type="entry name" value="STERIGMATOCYSTIN BIOSYNTHESIS PEROXIDASE STCC-RELATED"/>
    <property type="match status" value="1"/>
</dbReference>
<evidence type="ECO:0000256" key="3">
    <source>
        <dbReference type="ARBA" id="ARBA00022617"/>
    </source>
</evidence>
<gene>
    <name evidence="10" type="ORF">BT96DRAFT_131054</name>
</gene>